<dbReference type="EC" id="5.3.1.9" evidence="7"/>
<dbReference type="InterPro" id="IPR035476">
    <property type="entry name" value="SIS_PGI_1"/>
</dbReference>
<dbReference type="EMBL" id="JAAABI010000002">
    <property type="protein sequence ID" value="NAY91898.1"/>
    <property type="molecule type" value="Genomic_DNA"/>
</dbReference>
<name>A0A964WXK2_9FLAO</name>
<dbReference type="Pfam" id="PF00342">
    <property type="entry name" value="PGI"/>
    <property type="match status" value="1"/>
</dbReference>
<evidence type="ECO:0000256" key="7">
    <source>
        <dbReference type="HAMAP-Rule" id="MF_00473"/>
    </source>
</evidence>
<dbReference type="PROSITE" id="PS00174">
    <property type="entry name" value="P_GLUCOSE_ISOMERASE_2"/>
    <property type="match status" value="1"/>
</dbReference>
<dbReference type="PANTHER" id="PTHR11469:SF1">
    <property type="entry name" value="GLUCOSE-6-PHOSPHATE ISOMERASE"/>
    <property type="match status" value="1"/>
</dbReference>
<dbReference type="HAMAP" id="MF_00473">
    <property type="entry name" value="G6P_isomerase"/>
    <property type="match status" value="1"/>
</dbReference>
<feature type="active site" evidence="7">
    <location>
        <position position="386"/>
    </location>
</feature>
<feature type="active site" evidence="7">
    <location>
        <position position="514"/>
    </location>
</feature>
<dbReference type="InterPro" id="IPR001672">
    <property type="entry name" value="G6P_Isomerase"/>
</dbReference>
<evidence type="ECO:0000256" key="2">
    <source>
        <dbReference type="ARBA" id="ARBA00006604"/>
    </source>
</evidence>
<evidence type="ECO:0000256" key="1">
    <source>
        <dbReference type="ARBA" id="ARBA00004926"/>
    </source>
</evidence>
<comment type="similarity">
    <text evidence="2 7 8">Belongs to the GPI family.</text>
</comment>
<dbReference type="CDD" id="cd05015">
    <property type="entry name" value="SIS_PGI_1"/>
    <property type="match status" value="1"/>
</dbReference>
<comment type="subcellular location">
    <subcellularLocation>
        <location evidence="7">Cytoplasm</location>
    </subcellularLocation>
</comment>
<dbReference type="PROSITE" id="PS51463">
    <property type="entry name" value="P_GLUCOSE_ISOMERASE_3"/>
    <property type="match status" value="1"/>
</dbReference>
<gene>
    <name evidence="7" type="primary">pgi</name>
    <name evidence="9" type="ORF">GTQ34_08210</name>
</gene>
<dbReference type="InterPro" id="IPR046348">
    <property type="entry name" value="SIS_dom_sf"/>
</dbReference>
<keyword evidence="5 7" id="KW-0413">Isomerase</keyword>
<proteinExistence type="inferred from homology"/>
<reference evidence="9" key="1">
    <citation type="submission" date="2020-01" db="EMBL/GenBank/DDBJ databases">
        <title>Muricauda ochracea sp. nov., isolated from a tidal flat of Garorim bay in Korea.</title>
        <authorList>
            <person name="Kim D."/>
            <person name="Yoo Y."/>
            <person name="Kim J.-J."/>
        </authorList>
    </citation>
    <scope>NUCLEOTIDE SEQUENCE</scope>
    <source>
        <strain evidence="9">JGD-17</strain>
    </source>
</reference>
<organism evidence="9 10">
    <name type="scientific">Flagellimonas ochracea</name>
    <dbReference type="NCBI Taxonomy" id="2696472"/>
    <lineage>
        <taxon>Bacteria</taxon>
        <taxon>Pseudomonadati</taxon>
        <taxon>Bacteroidota</taxon>
        <taxon>Flavobacteriia</taxon>
        <taxon>Flavobacteriales</taxon>
        <taxon>Flavobacteriaceae</taxon>
        <taxon>Flagellimonas</taxon>
    </lineage>
</organism>
<evidence type="ECO:0000256" key="3">
    <source>
        <dbReference type="ARBA" id="ARBA00022432"/>
    </source>
</evidence>
<dbReference type="GO" id="GO:0005829">
    <property type="term" value="C:cytosol"/>
    <property type="evidence" value="ECO:0007669"/>
    <property type="project" value="TreeGrafter"/>
</dbReference>
<feature type="active site" description="Proton donor" evidence="7">
    <location>
        <position position="355"/>
    </location>
</feature>
<dbReference type="GO" id="GO:0006096">
    <property type="term" value="P:glycolytic process"/>
    <property type="evidence" value="ECO:0007669"/>
    <property type="project" value="UniProtKB-UniRule"/>
</dbReference>
<keyword evidence="4 7" id="KW-0324">Glycolysis</keyword>
<comment type="caution">
    <text evidence="9">The sequence shown here is derived from an EMBL/GenBank/DDBJ whole genome shotgun (WGS) entry which is preliminary data.</text>
</comment>
<dbReference type="GO" id="GO:0006094">
    <property type="term" value="P:gluconeogenesis"/>
    <property type="evidence" value="ECO:0007669"/>
    <property type="project" value="UniProtKB-UniRule"/>
</dbReference>
<evidence type="ECO:0000256" key="6">
    <source>
        <dbReference type="ARBA" id="ARBA00029321"/>
    </source>
</evidence>
<comment type="pathway">
    <text evidence="1 7 8">Carbohydrate degradation; glycolysis; D-glyceraldehyde 3-phosphate and glycerone phosphate from D-glucose: step 2/4.</text>
</comment>
<dbReference type="CDD" id="cd05016">
    <property type="entry name" value="SIS_PGI_2"/>
    <property type="match status" value="1"/>
</dbReference>
<dbReference type="AlphaFoldDB" id="A0A964WXK2"/>
<dbReference type="InterPro" id="IPR023096">
    <property type="entry name" value="G6P_Isomerase_C"/>
</dbReference>
<dbReference type="PANTHER" id="PTHR11469">
    <property type="entry name" value="GLUCOSE-6-PHOSPHATE ISOMERASE"/>
    <property type="match status" value="1"/>
</dbReference>
<comment type="function">
    <text evidence="7">Catalyzes the reversible isomerization of glucose-6-phosphate to fructose-6-phosphate.</text>
</comment>
<evidence type="ECO:0000313" key="9">
    <source>
        <dbReference type="EMBL" id="NAY91898.1"/>
    </source>
</evidence>
<dbReference type="InterPro" id="IPR018189">
    <property type="entry name" value="Phosphoglucose_isomerase_CS"/>
</dbReference>
<evidence type="ECO:0000256" key="4">
    <source>
        <dbReference type="ARBA" id="ARBA00023152"/>
    </source>
</evidence>
<dbReference type="Gene3D" id="3.40.50.10490">
    <property type="entry name" value="Glucose-6-phosphate isomerase like protein, domain 1"/>
    <property type="match status" value="2"/>
</dbReference>
<dbReference type="PROSITE" id="PS00765">
    <property type="entry name" value="P_GLUCOSE_ISOMERASE_1"/>
    <property type="match status" value="1"/>
</dbReference>
<dbReference type="GO" id="GO:0048029">
    <property type="term" value="F:monosaccharide binding"/>
    <property type="evidence" value="ECO:0007669"/>
    <property type="project" value="TreeGrafter"/>
</dbReference>
<keyword evidence="3 7" id="KW-0312">Gluconeogenesis</keyword>
<evidence type="ECO:0000313" key="10">
    <source>
        <dbReference type="Proteomes" id="UP000667650"/>
    </source>
</evidence>
<dbReference type="RefSeq" id="WP_166523294.1">
    <property type="nucleotide sequence ID" value="NZ_JAAABI010000002.1"/>
</dbReference>
<evidence type="ECO:0000256" key="8">
    <source>
        <dbReference type="RuleBase" id="RU000612"/>
    </source>
</evidence>
<keyword evidence="7" id="KW-0963">Cytoplasm</keyword>
<comment type="catalytic activity">
    <reaction evidence="6 7 8">
        <text>alpha-D-glucose 6-phosphate = beta-D-fructose 6-phosphate</text>
        <dbReference type="Rhea" id="RHEA:11816"/>
        <dbReference type="ChEBI" id="CHEBI:57634"/>
        <dbReference type="ChEBI" id="CHEBI:58225"/>
        <dbReference type="EC" id="5.3.1.9"/>
    </reaction>
</comment>
<accession>A0A964WXK2</accession>
<dbReference type="Proteomes" id="UP000667650">
    <property type="component" value="Unassembled WGS sequence"/>
</dbReference>
<dbReference type="InterPro" id="IPR035482">
    <property type="entry name" value="SIS_PGI_2"/>
</dbReference>
<dbReference type="GO" id="GO:0051156">
    <property type="term" value="P:glucose 6-phosphate metabolic process"/>
    <property type="evidence" value="ECO:0007669"/>
    <property type="project" value="TreeGrafter"/>
</dbReference>
<comment type="pathway">
    <text evidence="7">Carbohydrate biosynthesis; gluconeogenesis.</text>
</comment>
<dbReference type="PRINTS" id="PR00662">
    <property type="entry name" value="G6PISOMERASE"/>
</dbReference>
<dbReference type="GO" id="GO:0004347">
    <property type="term" value="F:glucose-6-phosphate isomerase activity"/>
    <property type="evidence" value="ECO:0007669"/>
    <property type="project" value="UniProtKB-UniRule"/>
</dbReference>
<keyword evidence="10" id="KW-1185">Reference proteome</keyword>
<protein>
    <recommendedName>
        <fullName evidence="7">Glucose-6-phosphate isomerase</fullName>
        <shortName evidence="7">GPI</shortName>
        <ecNumber evidence="7">5.3.1.9</ecNumber>
    </recommendedName>
    <alternativeName>
        <fullName evidence="7">Phosphoglucose isomerase</fullName>
        <shortName evidence="7">PGI</shortName>
    </alternativeName>
    <alternativeName>
        <fullName evidence="7">Phosphohexose isomerase</fullName>
        <shortName evidence="7">PHI</shortName>
    </alternativeName>
</protein>
<dbReference type="Gene3D" id="1.10.1390.10">
    <property type="match status" value="1"/>
</dbReference>
<sequence length="549" mass="62435">MAFPKINPTSTPAWKELTQHYQETKENHLREQFNADLDRGTSFSLLWNDFLLDYSKNRITKKTLSLLGELAEQVGLEEARVGYFKGELINKTEGRAVLHTALRAKKDDEIFLEGKNIVEEVYAVRKKIKHFSEAIISGDRKGYTGKAFTDVVNIGIGGSDLGPVMVTEALKFYKNHLRTHFVSNVDGDHVNEVLKELDPETTLFVIVSKSFTTQETLSNAMTIKKWFLKKALKKDVADHFVAVSTNEEKIEKFGIAQENVFPMWDWVGGRFSLWSAVGLSIALSVGYENFEDLLLGANEMDSHFKETPFLENMPVIMALLSVWYNNFYGAETEALIPYTQYLHRFPAYLQQGMMESNGKSMDRGGNRVQHQTGTIVWGEPGTNSQHAFFQLIHQGTKLIPTDFIGFKKSLYGNMDHHNKLMANFFAQTEALMNGKTAEEVKKELENQQLSEEELRSLLPFKIFEGNKPTNTLLIEKLTPKSLGALIALYEHKIFVQGVIWNIFSYDQWGVELGKQLAKNILLDIEDSNIGDHDSSTLSLLQFFKKQAKF</sequence>
<dbReference type="NCBIfam" id="NF001211">
    <property type="entry name" value="PRK00179.1"/>
    <property type="match status" value="1"/>
</dbReference>
<evidence type="ECO:0000256" key="5">
    <source>
        <dbReference type="ARBA" id="ARBA00023235"/>
    </source>
</evidence>
<dbReference type="SUPFAM" id="SSF53697">
    <property type="entry name" value="SIS domain"/>
    <property type="match status" value="1"/>
</dbReference>
<dbReference type="GO" id="GO:0097367">
    <property type="term" value="F:carbohydrate derivative binding"/>
    <property type="evidence" value="ECO:0007669"/>
    <property type="project" value="InterPro"/>
</dbReference>